<evidence type="ECO:0000256" key="6">
    <source>
        <dbReference type="ARBA" id="ARBA00023274"/>
    </source>
</evidence>
<evidence type="ECO:0000313" key="9">
    <source>
        <dbReference type="Proteomes" id="UP000694941"/>
    </source>
</evidence>
<evidence type="ECO:0000256" key="8">
    <source>
        <dbReference type="ARBA" id="ARBA00042721"/>
    </source>
</evidence>
<name>A0ABM1BQ89_LIMPO</name>
<evidence type="ECO:0000256" key="1">
    <source>
        <dbReference type="ARBA" id="ARBA00004173"/>
    </source>
</evidence>
<gene>
    <name evidence="10" type="primary">LOC106470553</name>
</gene>
<evidence type="ECO:0000256" key="5">
    <source>
        <dbReference type="ARBA" id="ARBA00023128"/>
    </source>
</evidence>
<comment type="similarity">
    <text evidence="2">Belongs to the mitochondrion-specific ribosomal protein mL53 family.</text>
</comment>
<accession>A0ABM1BQ89</accession>
<evidence type="ECO:0000256" key="3">
    <source>
        <dbReference type="ARBA" id="ARBA00022946"/>
    </source>
</evidence>
<dbReference type="InterPro" id="IPR052473">
    <property type="entry name" value="mtLSU_mL53"/>
</dbReference>
<evidence type="ECO:0000256" key="2">
    <source>
        <dbReference type="ARBA" id="ARBA00005557"/>
    </source>
</evidence>
<dbReference type="PANTHER" id="PTHR33618">
    <property type="entry name" value="39S RIBOSOMAL PROTEIN L53, MITOCHONDRIAL"/>
    <property type="match status" value="1"/>
</dbReference>
<dbReference type="InterPro" id="IPR019716">
    <property type="entry name" value="Ribosomal_mL53"/>
</dbReference>
<dbReference type="PANTHER" id="PTHR33618:SF1">
    <property type="entry name" value="LARGE RIBOSOMAL SUBUNIT PROTEIN ML53"/>
    <property type="match status" value="1"/>
</dbReference>
<organism evidence="9 10">
    <name type="scientific">Limulus polyphemus</name>
    <name type="common">Atlantic horseshoe crab</name>
    <dbReference type="NCBI Taxonomy" id="6850"/>
    <lineage>
        <taxon>Eukaryota</taxon>
        <taxon>Metazoa</taxon>
        <taxon>Ecdysozoa</taxon>
        <taxon>Arthropoda</taxon>
        <taxon>Chelicerata</taxon>
        <taxon>Merostomata</taxon>
        <taxon>Xiphosura</taxon>
        <taxon>Limulidae</taxon>
        <taxon>Limulus</taxon>
    </lineage>
</organism>
<evidence type="ECO:0000256" key="7">
    <source>
        <dbReference type="ARBA" id="ARBA00035180"/>
    </source>
</evidence>
<sequence>MAAVNSVKSPVKMALYRTVKELHLRPVQQVKIKFDPFHPNVESVRDLLFFLSIQRVRESNTKCSLKTEVANDRSEPQVDVKLASGKNSRLDSVT</sequence>
<dbReference type="Proteomes" id="UP000694941">
    <property type="component" value="Unplaced"/>
</dbReference>
<keyword evidence="6" id="KW-0687">Ribonucleoprotein</keyword>
<dbReference type="Gene3D" id="3.40.30.10">
    <property type="entry name" value="Glutaredoxin"/>
    <property type="match status" value="1"/>
</dbReference>
<keyword evidence="9" id="KW-1185">Reference proteome</keyword>
<dbReference type="GeneID" id="106470553"/>
<evidence type="ECO:0000256" key="4">
    <source>
        <dbReference type="ARBA" id="ARBA00022980"/>
    </source>
</evidence>
<keyword evidence="4" id="KW-0689">Ribosomal protein</keyword>
<keyword evidence="3" id="KW-0809">Transit peptide</keyword>
<keyword evidence="5" id="KW-0496">Mitochondrion</keyword>
<evidence type="ECO:0000313" key="10">
    <source>
        <dbReference type="RefSeq" id="XP_013786570.1"/>
    </source>
</evidence>
<dbReference type="RefSeq" id="XP_013786570.1">
    <property type="nucleotide sequence ID" value="XM_013931116.2"/>
</dbReference>
<comment type="subcellular location">
    <subcellularLocation>
        <location evidence="1">Mitochondrion</location>
    </subcellularLocation>
</comment>
<reference evidence="10" key="1">
    <citation type="submission" date="2025-08" db="UniProtKB">
        <authorList>
            <consortium name="RefSeq"/>
        </authorList>
    </citation>
    <scope>IDENTIFICATION</scope>
    <source>
        <tissue evidence="10">Muscle</tissue>
    </source>
</reference>
<dbReference type="Pfam" id="PF10780">
    <property type="entry name" value="MRP_L53"/>
    <property type="match status" value="1"/>
</dbReference>
<proteinExistence type="inferred from homology"/>
<protein>
    <recommendedName>
        <fullName evidence="7">Large ribosomal subunit protein mL53</fullName>
    </recommendedName>
    <alternativeName>
        <fullName evidence="8">39S ribosomal protein L53, mitochondrial</fullName>
    </alternativeName>
</protein>